<reference evidence="1 2" key="1">
    <citation type="submission" date="2019-03" db="EMBL/GenBank/DDBJ databases">
        <authorList>
            <consortium name="Pathogen Informatics"/>
        </authorList>
    </citation>
    <scope>NUCLEOTIDE SEQUENCE [LARGE SCALE GENOMIC DNA]</scope>
    <source>
        <strain evidence="1 2">NCTC13038</strain>
    </source>
</reference>
<dbReference type="AlphaFoldDB" id="A0A485C2Z1"/>
<gene>
    <name evidence="1" type="ORF">NCTC13038_03894</name>
</gene>
<accession>A0A485C2Z1</accession>
<evidence type="ECO:0000313" key="1">
    <source>
        <dbReference type="EMBL" id="VFS78452.1"/>
    </source>
</evidence>
<proteinExistence type="predicted"/>
<evidence type="ECO:0000313" key="2">
    <source>
        <dbReference type="Proteomes" id="UP000332594"/>
    </source>
</evidence>
<name>A0A485C2Z1_RAOTE</name>
<organism evidence="1 2">
    <name type="scientific">Raoultella terrigena</name>
    <name type="common">Klebsiella terrigena</name>
    <dbReference type="NCBI Taxonomy" id="577"/>
    <lineage>
        <taxon>Bacteria</taxon>
        <taxon>Pseudomonadati</taxon>
        <taxon>Pseudomonadota</taxon>
        <taxon>Gammaproteobacteria</taxon>
        <taxon>Enterobacterales</taxon>
        <taxon>Enterobacteriaceae</taxon>
        <taxon>Klebsiella/Raoultella group</taxon>
        <taxon>Raoultella</taxon>
    </lineage>
</organism>
<dbReference type="EMBL" id="CAADJG010000002">
    <property type="protein sequence ID" value="VFS78452.1"/>
    <property type="molecule type" value="Genomic_DNA"/>
</dbReference>
<sequence length="36" mass="4279">MKRLLRYVWIETIPGTAGRPFSLLNPLRRAHRRSLC</sequence>
<dbReference type="Proteomes" id="UP000332594">
    <property type="component" value="Unassembled WGS sequence"/>
</dbReference>
<protein>
    <submittedName>
        <fullName evidence="1">Uncharacterized protein</fullName>
    </submittedName>
</protein>